<evidence type="ECO:0000256" key="5">
    <source>
        <dbReference type="ARBA" id="ARBA00022842"/>
    </source>
</evidence>
<dbReference type="InterPro" id="IPR029044">
    <property type="entry name" value="Nucleotide-diphossugar_trans"/>
</dbReference>
<dbReference type="SUPFAM" id="SSF53448">
    <property type="entry name" value="Nucleotide-diphospho-sugar transferases"/>
    <property type="match status" value="1"/>
</dbReference>
<evidence type="ECO:0000256" key="2">
    <source>
        <dbReference type="ARBA" id="ARBA00022679"/>
    </source>
</evidence>
<keyword evidence="1 8" id="KW-0963">Cytoplasm</keyword>
<protein>
    <recommendedName>
        <fullName evidence="8">Molybdenum cofactor guanylyltransferase</fullName>
        <shortName evidence="8">MoCo guanylyltransferase</shortName>
        <ecNumber evidence="8">2.7.7.77</ecNumber>
    </recommendedName>
    <alternativeName>
        <fullName evidence="8">GTP:molybdopterin guanylyltransferase</fullName>
    </alternativeName>
    <alternativeName>
        <fullName evidence="8">Mo-MPT guanylyltransferase</fullName>
    </alternativeName>
    <alternativeName>
        <fullName evidence="8">Molybdopterin guanylyltransferase</fullName>
    </alternativeName>
    <alternativeName>
        <fullName evidence="8">Molybdopterin-guanine dinucleotide synthase</fullName>
        <shortName evidence="8">MGD synthase</shortName>
    </alternativeName>
</protein>
<dbReference type="Pfam" id="PF12804">
    <property type="entry name" value="NTP_transf_3"/>
    <property type="match status" value="1"/>
</dbReference>
<keyword evidence="6 8" id="KW-0342">GTP-binding</keyword>
<evidence type="ECO:0000259" key="9">
    <source>
        <dbReference type="Pfam" id="PF12804"/>
    </source>
</evidence>
<comment type="similarity">
    <text evidence="8">Belongs to the MobA family.</text>
</comment>
<evidence type="ECO:0000256" key="8">
    <source>
        <dbReference type="HAMAP-Rule" id="MF_00316"/>
    </source>
</evidence>
<comment type="subunit">
    <text evidence="8">Monomer.</text>
</comment>
<sequence length="180" mass="19137">MKLLGAILAGGRARRFGSDKAEATLNGRTLLAHVADALRPHCDALVLCGRTHPDWTSLEDRPRAGLGPLGGLCAALAYGEAAGFTAVLSAPCDTPNLPPDLLDRLSEASPTYVIDLPVVGLWPCTLAEQLGCWLDQAENRSIRAWARSVSATPVDFGHKLGNINTRDDLIAFEAPRASRS</sequence>
<feature type="binding site" evidence="8">
    <location>
        <begin position="8"/>
        <end position="10"/>
    </location>
    <ligand>
        <name>GTP</name>
        <dbReference type="ChEBI" id="CHEBI:37565"/>
    </ligand>
</feature>
<keyword evidence="5 8" id="KW-0460">Magnesium</keyword>
<keyword evidence="7 8" id="KW-0501">Molybdenum cofactor biosynthesis</keyword>
<name>A0ABU3N4E4_9SPHN</name>
<keyword evidence="3 8" id="KW-0479">Metal-binding</keyword>
<comment type="domain">
    <text evidence="8">The N-terminal domain determines nucleotide recognition and specific binding, while the C-terminal domain determines the specific binding to the target protein.</text>
</comment>
<feature type="binding site" evidence="8">
    <location>
        <position position="60"/>
    </location>
    <ligand>
        <name>GTP</name>
        <dbReference type="ChEBI" id="CHEBI:37565"/>
    </ligand>
</feature>
<comment type="function">
    <text evidence="8">Transfers a GMP moiety from GTP to Mo-molybdopterin (Mo-MPT) cofactor (Moco or molybdenum cofactor) to form Mo-molybdopterin guanine dinucleotide (Mo-MGD) cofactor.</text>
</comment>
<reference evidence="10" key="1">
    <citation type="submission" date="2022-04" db="EMBL/GenBank/DDBJ databases">
        <title>Tomato heritable bacteria conferring resistance against bacterial wilt.</title>
        <authorList>
            <person name="Yin J."/>
        </authorList>
    </citation>
    <scope>NUCLEOTIDE SEQUENCE</scope>
    <source>
        <strain evidence="10">Cra20</strain>
    </source>
</reference>
<evidence type="ECO:0000256" key="3">
    <source>
        <dbReference type="ARBA" id="ARBA00022723"/>
    </source>
</evidence>
<dbReference type="PANTHER" id="PTHR19136:SF81">
    <property type="entry name" value="MOLYBDENUM COFACTOR GUANYLYLTRANSFERASE"/>
    <property type="match status" value="1"/>
</dbReference>
<proteinExistence type="inferred from homology"/>
<feature type="binding site" evidence="8">
    <location>
        <position position="93"/>
    </location>
    <ligand>
        <name>Mg(2+)</name>
        <dbReference type="ChEBI" id="CHEBI:18420"/>
    </ligand>
</feature>
<dbReference type="PANTHER" id="PTHR19136">
    <property type="entry name" value="MOLYBDENUM COFACTOR GUANYLYLTRANSFERASE"/>
    <property type="match status" value="1"/>
</dbReference>
<keyword evidence="4 8" id="KW-0547">Nucleotide-binding</keyword>
<dbReference type="EMBL" id="JALMLT010000002">
    <property type="protein sequence ID" value="MDT8758739.1"/>
    <property type="molecule type" value="Genomic_DNA"/>
</dbReference>
<feature type="domain" description="MobA-like NTP transferase" evidence="9">
    <location>
        <begin position="5"/>
        <end position="109"/>
    </location>
</feature>
<dbReference type="CDD" id="cd02503">
    <property type="entry name" value="MobA"/>
    <property type="match status" value="1"/>
</dbReference>
<keyword evidence="2 8" id="KW-0808">Transferase</keyword>
<comment type="catalytic activity">
    <reaction evidence="8">
        <text>Mo-molybdopterin + GTP + H(+) = Mo-molybdopterin guanine dinucleotide + diphosphate</text>
        <dbReference type="Rhea" id="RHEA:34243"/>
        <dbReference type="ChEBI" id="CHEBI:15378"/>
        <dbReference type="ChEBI" id="CHEBI:33019"/>
        <dbReference type="ChEBI" id="CHEBI:37565"/>
        <dbReference type="ChEBI" id="CHEBI:71302"/>
        <dbReference type="ChEBI" id="CHEBI:71310"/>
        <dbReference type="EC" id="2.7.7.77"/>
    </reaction>
</comment>
<comment type="caution">
    <text evidence="8">Lacks conserved residue(s) required for the propagation of feature annotation.</text>
</comment>
<evidence type="ECO:0000256" key="6">
    <source>
        <dbReference type="ARBA" id="ARBA00023134"/>
    </source>
</evidence>
<dbReference type="InterPro" id="IPR013482">
    <property type="entry name" value="Molybde_CF_guanTrfase"/>
</dbReference>
<accession>A0ABU3N4E4</accession>
<evidence type="ECO:0000256" key="4">
    <source>
        <dbReference type="ARBA" id="ARBA00022741"/>
    </source>
</evidence>
<keyword evidence="10" id="KW-0548">Nucleotidyltransferase</keyword>
<organism evidence="10">
    <name type="scientific">Sphingomonas psychrotolerans</name>
    <dbReference type="NCBI Taxonomy" id="1327635"/>
    <lineage>
        <taxon>Bacteria</taxon>
        <taxon>Pseudomonadati</taxon>
        <taxon>Pseudomonadota</taxon>
        <taxon>Alphaproteobacteria</taxon>
        <taxon>Sphingomonadales</taxon>
        <taxon>Sphingomonadaceae</taxon>
        <taxon>Sphingomonas</taxon>
    </lineage>
</organism>
<comment type="subcellular location">
    <subcellularLocation>
        <location evidence="8">Cytoplasm</location>
    </subcellularLocation>
</comment>
<evidence type="ECO:0000256" key="1">
    <source>
        <dbReference type="ARBA" id="ARBA00022490"/>
    </source>
</evidence>
<comment type="caution">
    <text evidence="10">The sequence shown here is derived from an EMBL/GenBank/DDBJ whole genome shotgun (WGS) entry which is preliminary data.</text>
</comment>
<evidence type="ECO:0000256" key="7">
    <source>
        <dbReference type="ARBA" id="ARBA00023150"/>
    </source>
</evidence>
<comment type="cofactor">
    <cofactor evidence="8">
        <name>Mg(2+)</name>
        <dbReference type="ChEBI" id="CHEBI:18420"/>
    </cofactor>
</comment>
<feature type="binding site" evidence="8">
    <location>
        <position position="93"/>
    </location>
    <ligand>
        <name>GTP</name>
        <dbReference type="ChEBI" id="CHEBI:37565"/>
    </ligand>
</feature>
<dbReference type="InterPro" id="IPR025877">
    <property type="entry name" value="MobA-like_NTP_Trfase"/>
</dbReference>
<dbReference type="Gene3D" id="3.90.550.10">
    <property type="entry name" value="Spore Coat Polysaccharide Biosynthesis Protein SpsA, Chain A"/>
    <property type="match status" value="1"/>
</dbReference>
<evidence type="ECO:0000313" key="10">
    <source>
        <dbReference type="EMBL" id="MDT8758739.1"/>
    </source>
</evidence>
<gene>
    <name evidence="8" type="primary">mobA</name>
    <name evidence="10" type="ORF">MZO42_08515</name>
</gene>
<dbReference type="EC" id="2.7.7.77" evidence="8"/>
<dbReference type="HAMAP" id="MF_00316">
    <property type="entry name" value="MobA"/>
    <property type="match status" value="1"/>
</dbReference>
<feature type="binding site" evidence="8">
    <location>
        <position position="20"/>
    </location>
    <ligand>
        <name>GTP</name>
        <dbReference type="ChEBI" id="CHEBI:37565"/>
    </ligand>
</feature>
<dbReference type="GO" id="GO:0016779">
    <property type="term" value="F:nucleotidyltransferase activity"/>
    <property type="evidence" value="ECO:0007669"/>
    <property type="project" value="UniProtKB-KW"/>
</dbReference>